<feature type="compositionally biased region" description="Acidic residues" evidence="1">
    <location>
        <begin position="77"/>
        <end position="94"/>
    </location>
</feature>
<feature type="region of interest" description="Disordered" evidence="1">
    <location>
        <begin position="126"/>
        <end position="165"/>
    </location>
</feature>
<feature type="region of interest" description="Disordered" evidence="1">
    <location>
        <begin position="1"/>
        <end position="24"/>
    </location>
</feature>
<proteinExistence type="predicted"/>
<evidence type="ECO:0000313" key="3">
    <source>
        <dbReference type="Proteomes" id="UP000799428"/>
    </source>
</evidence>
<protein>
    <submittedName>
        <fullName evidence="2">Uncharacterized protein</fullName>
    </submittedName>
</protein>
<feature type="compositionally biased region" description="Basic and acidic residues" evidence="1">
    <location>
        <begin position="180"/>
        <end position="193"/>
    </location>
</feature>
<feature type="compositionally biased region" description="Basic and acidic residues" evidence="1">
    <location>
        <begin position="141"/>
        <end position="151"/>
    </location>
</feature>
<feature type="region of interest" description="Disordered" evidence="1">
    <location>
        <begin position="180"/>
        <end position="222"/>
    </location>
</feature>
<keyword evidence="3" id="KW-1185">Reference proteome</keyword>
<sequence length="222" mass="24996">MSPDAQARPVPRDHVTAAPNGERRSRFIFAVNEIPHAQDWRQNQGGMGNPFLAGDEEEEEEDEDEGQPGTNPFSDEYAIEDGSEEEGEGLDNVDPDMANQKLDSPSWARKLCRPFLAMVVAKKERVEKGNAPERRRRRRMGLRERMPERKNGAVRSTDDGSTPDLRVTWADVEMAFEMGELARRPAGERREVFPTELPPRSEGMRKNKGRRNVFGGCFGVGA</sequence>
<organism evidence="2 3">
    <name type="scientific">Pleomassaria siparia CBS 279.74</name>
    <dbReference type="NCBI Taxonomy" id="1314801"/>
    <lineage>
        <taxon>Eukaryota</taxon>
        <taxon>Fungi</taxon>
        <taxon>Dikarya</taxon>
        <taxon>Ascomycota</taxon>
        <taxon>Pezizomycotina</taxon>
        <taxon>Dothideomycetes</taxon>
        <taxon>Pleosporomycetidae</taxon>
        <taxon>Pleosporales</taxon>
        <taxon>Pleomassariaceae</taxon>
        <taxon>Pleomassaria</taxon>
    </lineage>
</organism>
<dbReference type="Proteomes" id="UP000799428">
    <property type="component" value="Unassembled WGS sequence"/>
</dbReference>
<dbReference type="EMBL" id="MU005784">
    <property type="protein sequence ID" value="KAF2703893.1"/>
    <property type="molecule type" value="Genomic_DNA"/>
</dbReference>
<feature type="compositionally biased region" description="Acidic residues" evidence="1">
    <location>
        <begin position="54"/>
        <end position="66"/>
    </location>
</feature>
<accession>A0A6G1JU96</accession>
<evidence type="ECO:0000313" key="2">
    <source>
        <dbReference type="EMBL" id="KAF2703893.1"/>
    </source>
</evidence>
<feature type="region of interest" description="Disordered" evidence="1">
    <location>
        <begin position="37"/>
        <end position="106"/>
    </location>
</feature>
<name>A0A6G1JU96_9PLEO</name>
<reference evidence="2" key="1">
    <citation type="journal article" date="2020" name="Stud. Mycol.">
        <title>101 Dothideomycetes genomes: a test case for predicting lifestyles and emergence of pathogens.</title>
        <authorList>
            <person name="Haridas S."/>
            <person name="Albert R."/>
            <person name="Binder M."/>
            <person name="Bloem J."/>
            <person name="Labutti K."/>
            <person name="Salamov A."/>
            <person name="Andreopoulos B."/>
            <person name="Baker S."/>
            <person name="Barry K."/>
            <person name="Bills G."/>
            <person name="Bluhm B."/>
            <person name="Cannon C."/>
            <person name="Castanera R."/>
            <person name="Culley D."/>
            <person name="Daum C."/>
            <person name="Ezra D."/>
            <person name="Gonzalez J."/>
            <person name="Henrissat B."/>
            <person name="Kuo A."/>
            <person name="Liang C."/>
            <person name="Lipzen A."/>
            <person name="Lutzoni F."/>
            <person name="Magnuson J."/>
            <person name="Mondo S."/>
            <person name="Nolan M."/>
            <person name="Ohm R."/>
            <person name="Pangilinan J."/>
            <person name="Park H.-J."/>
            <person name="Ramirez L."/>
            <person name="Alfaro M."/>
            <person name="Sun H."/>
            <person name="Tritt A."/>
            <person name="Yoshinaga Y."/>
            <person name="Zwiers L.-H."/>
            <person name="Turgeon B."/>
            <person name="Goodwin S."/>
            <person name="Spatafora J."/>
            <person name="Crous P."/>
            <person name="Grigoriev I."/>
        </authorList>
    </citation>
    <scope>NUCLEOTIDE SEQUENCE</scope>
    <source>
        <strain evidence="2">CBS 279.74</strain>
    </source>
</reference>
<feature type="compositionally biased region" description="Basic and acidic residues" evidence="1">
    <location>
        <begin position="10"/>
        <end position="24"/>
    </location>
</feature>
<evidence type="ECO:0000256" key="1">
    <source>
        <dbReference type="SAM" id="MobiDB-lite"/>
    </source>
</evidence>
<gene>
    <name evidence="2" type="ORF">K504DRAFT_462966</name>
</gene>
<dbReference type="AlphaFoldDB" id="A0A6G1JU96"/>